<dbReference type="EMBL" id="FNPB01000011">
    <property type="protein sequence ID" value="SDY31510.1"/>
    <property type="molecule type" value="Genomic_DNA"/>
</dbReference>
<accession>A0A1H3IUY4</accession>
<organism evidence="1 2">
    <name type="scientific">Halobellus clavatus</name>
    <dbReference type="NCBI Taxonomy" id="660517"/>
    <lineage>
        <taxon>Archaea</taxon>
        <taxon>Methanobacteriati</taxon>
        <taxon>Methanobacteriota</taxon>
        <taxon>Stenosarchaea group</taxon>
        <taxon>Halobacteria</taxon>
        <taxon>Halobacteriales</taxon>
        <taxon>Haloferacaceae</taxon>
        <taxon>Halobellus</taxon>
    </lineage>
</organism>
<proteinExistence type="predicted"/>
<dbReference type="RefSeq" id="WP_089768468.1">
    <property type="nucleotide sequence ID" value="NZ_FNPB01000011.1"/>
</dbReference>
<evidence type="ECO:0000313" key="2">
    <source>
        <dbReference type="Proteomes" id="UP000199170"/>
    </source>
</evidence>
<dbReference type="Proteomes" id="UP000199170">
    <property type="component" value="Unassembled WGS sequence"/>
</dbReference>
<evidence type="ECO:0000313" key="1">
    <source>
        <dbReference type="EMBL" id="SDY31510.1"/>
    </source>
</evidence>
<protein>
    <submittedName>
        <fullName evidence="1">Uncharacterized protein</fullName>
    </submittedName>
</protein>
<dbReference type="STRING" id="660517.SAMN04487946_11111"/>
<reference evidence="2" key="1">
    <citation type="submission" date="2016-10" db="EMBL/GenBank/DDBJ databases">
        <authorList>
            <person name="Varghese N."/>
            <person name="Submissions S."/>
        </authorList>
    </citation>
    <scope>NUCLEOTIDE SEQUENCE [LARGE SCALE GENOMIC DNA]</scope>
    <source>
        <strain evidence="2">CGMCC 1.10118</strain>
    </source>
</reference>
<name>A0A1H3IUY4_9EURY</name>
<sequence length="113" mass="12487">MHLTSDGGEKQQVVRLLVPDSHIEEWAFVIDLGVVEDAVELALDPAEARCTLRGTELERGVPGCLVFFDTFREEDGSERIRPEIPIIKDGFECIVGEGFTGGILGVNEDCLWI</sequence>
<dbReference type="AlphaFoldDB" id="A0A1H3IUY4"/>
<gene>
    <name evidence="1" type="ORF">SAMN04487946_11111</name>
</gene>
<keyword evidence="2" id="KW-1185">Reference proteome</keyword>